<dbReference type="GO" id="GO:0004497">
    <property type="term" value="F:monooxygenase activity"/>
    <property type="evidence" value="ECO:0007669"/>
    <property type="project" value="InterPro"/>
</dbReference>
<dbReference type="OrthoDB" id="2789670at2759"/>
<dbReference type="SUPFAM" id="SSF48264">
    <property type="entry name" value="Cytochrome P450"/>
    <property type="match status" value="1"/>
</dbReference>
<dbReference type="GO" id="GO:0005506">
    <property type="term" value="F:iron ion binding"/>
    <property type="evidence" value="ECO:0007669"/>
    <property type="project" value="InterPro"/>
</dbReference>
<keyword evidence="2" id="KW-1185">Reference proteome</keyword>
<accession>A0A9D3U6M1</accession>
<dbReference type="Pfam" id="PF00067">
    <property type="entry name" value="p450"/>
    <property type="match status" value="1"/>
</dbReference>
<sequence>MVKTSPALGQGASALRDNAMDNVMTRRMGRCNVKLFVLISSPTLAKQVVRDQDMKFANRNPTIAALAFSFGGKDIAFTPYGPEWRMLGRIFVHEMQSDANLDAFYALRRNQVKKSVGDVYGKNGTAIDVGLLAFSTVINMITSMFWGGTLEGDIEANINAQFRDAVSGLLVLWGKPNISEFFPFLACFDIQGVQRDMKIASRLIEQIFDFVFL</sequence>
<dbReference type="Proteomes" id="UP000828251">
    <property type="component" value="Unassembled WGS sequence"/>
</dbReference>
<name>A0A9D3U6M1_9ROSI</name>
<comment type="caution">
    <text evidence="1">The sequence shown here is derived from an EMBL/GenBank/DDBJ whole genome shotgun (WGS) entry which is preliminary data.</text>
</comment>
<dbReference type="AlphaFoldDB" id="A0A9D3U6M1"/>
<proteinExistence type="predicted"/>
<dbReference type="InterPro" id="IPR001128">
    <property type="entry name" value="Cyt_P450"/>
</dbReference>
<evidence type="ECO:0000313" key="1">
    <source>
        <dbReference type="EMBL" id="KAH1030884.1"/>
    </source>
</evidence>
<dbReference type="Gene3D" id="1.10.630.10">
    <property type="entry name" value="Cytochrome P450"/>
    <property type="match status" value="1"/>
</dbReference>
<protein>
    <recommendedName>
        <fullName evidence="3">Cytochrome P450</fullName>
    </recommendedName>
</protein>
<evidence type="ECO:0008006" key="3">
    <source>
        <dbReference type="Google" id="ProtNLM"/>
    </source>
</evidence>
<gene>
    <name evidence="1" type="ORF">J1N35_043058</name>
</gene>
<dbReference type="PANTHER" id="PTHR47951">
    <property type="entry name" value="OS08G0547900 PROTEIN"/>
    <property type="match status" value="1"/>
</dbReference>
<dbReference type="InterPro" id="IPR036396">
    <property type="entry name" value="Cyt_P450_sf"/>
</dbReference>
<evidence type="ECO:0000313" key="2">
    <source>
        <dbReference type="Proteomes" id="UP000828251"/>
    </source>
</evidence>
<reference evidence="1 2" key="1">
    <citation type="journal article" date="2021" name="Plant Biotechnol. J.">
        <title>Multi-omics assisted identification of the key and species-specific regulatory components of drought-tolerant mechanisms in Gossypium stocksii.</title>
        <authorList>
            <person name="Yu D."/>
            <person name="Ke L."/>
            <person name="Zhang D."/>
            <person name="Wu Y."/>
            <person name="Sun Y."/>
            <person name="Mei J."/>
            <person name="Sun J."/>
            <person name="Sun Y."/>
        </authorList>
    </citation>
    <scope>NUCLEOTIDE SEQUENCE [LARGE SCALE GENOMIC DNA]</scope>
    <source>
        <strain evidence="2">cv. E1</strain>
        <tissue evidence="1">Leaf</tissue>
    </source>
</reference>
<dbReference type="GO" id="GO:0020037">
    <property type="term" value="F:heme binding"/>
    <property type="evidence" value="ECO:0007669"/>
    <property type="project" value="InterPro"/>
</dbReference>
<dbReference type="EMBL" id="JAIQCV010000013">
    <property type="protein sequence ID" value="KAH1030884.1"/>
    <property type="molecule type" value="Genomic_DNA"/>
</dbReference>
<dbReference type="PANTHER" id="PTHR47951:SF8">
    <property type="entry name" value="CYTOCHROME P450 93A2-LIKE"/>
    <property type="match status" value="1"/>
</dbReference>
<dbReference type="GO" id="GO:0016705">
    <property type="term" value="F:oxidoreductase activity, acting on paired donors, with incorporation or reduction of molecular oxygen"/>
    <property type="evidence" value="ECO:0007669"/>
    <property type="project" value="InterPro"/>
</dbReference>
<organism evidence="1 2">
    <name type="scientific">Gossypium stocksii</name>
    <dbReference type="NCBI Taxonomy" id="47602"/>
    <lineage>
        <taxon>Eukaryota</taxon>
        <taxon>Viridiplantae</taxon>
        <taxon>Streptophyta</taxon>
        <taxon>Embryophyta</taxon>
        <taxon>Tracheophyta</taxon>
        <taxon>Spermatophyta</taxon>
        <taxon>Magnoliopsida</taxon>
        <taxon>eudicotyledons</taxon>
        <taxon>Gunneridae</taxon>
        <taxon>Pentapetalae</taxon>
        <taxon>rosids</taxon>
        <taxon>malvids</taxon>
        <taxon>Malvales</taxon>
        <taxon>Malvaceae</taxon>
        <taxon>Malvoideae</taxon>
        <taxon>Gossypium</taxon>
    </lineage>
</organism>